<dbReference type="OrthoDB" id="10605800at2759"/>
<evidence type="ECO:0000313" key="1">
    <source>
        <dbReference type="EMBL" id="KRY88897.1"/>
    </source>
</evidence>
<keyword evidence="2" id="KW-1185">Reference proteome</keyword>
<comment type="caution">
    <text evidence="1">The sequence shown here is derived from an EMBL/GenBank/DDBJ whole genome shotgun (WGS) entry which is preliminary data.</text>
</comment>
<dbReference type="EMBL" id="JYDT01000037">
    <property type="protein sequence ID" value="KRY88897.1"/>
    <property type="molecule type" value="Genomic_DNA"/>
</dbReference>
<gene>
    <name evidence="1" type="ORF">T4D_5290</name>
</gene>
<protein>
    <submittedName>
        <fullName evidence="1">Uncharacterized protein</fullName>
    </submittedName>
</protein>
<proteinExistence type="predicted"/>
<organism evidence="1 2">
    <name type="scientific">Trichinella pseudospiralis</name>
    <name type="common">Parasitic roundworm</name>
    <dbReference type="NCBI Taxonomy" id="6337"/>
    <lineage>
        <taxon>Eukaryota</taxon>
        <taxon>Metazoa</taxon>
        <taxon>Ecdysozoa</taxon>
        <taxon>Nematoda</taxon>
        <taxon>Enoplea</taxon>
        <taxon>Dorylaimia</taxon>
        <taxon>Trichinellida</taxon>
        <taxon>Trichinellidae</taxon>
        <taxon>Trichinella</taxon>
    </lineage>
</organism>
<dbReference type="AlphaFoldDB" id="A0A0V1FSV4"/>
<name>A0A0V1FSV4_TRIPS</name>
<sequence length="317" mass="35635">MDSRLGDKFSMVIMPQQQPFSNLSSAHPFPATSSTAGVGLCRQAAATTELTTQRTGRQQTDDGRLELNCFPVDICLFILVVVHPTDRRPDLNVVKDKHILLAAREKPFEQVFSIVNMPWYVLSASLFHNFHFFITTIVVKLLLICLSTNEIWPLNFMGQGVVLFTCPDFSCPTGSYCTERVRVHMRMDERFPPAGFGVPLHCFLVLLCARRRSLSQRLIVLQHLPAPDLFASGTAFFCICSDGQMLDGIYKRIFLSFWAWLACELDQQKLTNKINLFRRRIASKSGLGTFVSGPVGWLVSFATNCLSLAACSWLVGW</sequence>
<evidence type="ECO:0000313" key="2">
    <source>
        <dbReference type="Proteomes" id="UP000054995"/>
    </source>
</evidence>
<dbReference type="Proteomes" id="UP000054995">
    <property type="component" value="Unassembled WGS sequence"/>
</dbReference>
<accession>A0A0V1FSV4</accession>
<reference evidence="1 2" key="1">
    <citation type="submission" date="2015-01" db="EMBL/GenBank/DDBJ databases">
        <title>Evolution of Trichinella species and genotypes.</title>
        <authorList>
            <person name="Korhonen P.K."/>
            <person name="Edoardo P."/>
            <person name="Giuseppe L.R."/>
            <person name="Gasser R.B."/>
        </authorList>
    </citation>
    <scope>NUCLEOTIDE SEQUENCE [LARGE SCALE GENOMIC DNA]</scope>
    <source>
        <strain evidence="1">ISS470</strain>
    </source>
</reference>